<proteinExistence type="predicted"/>
<protein>
    <submittedName>
        <fullName evidence="2">Uncharacterized protein</fullName>
    </submittedName>
</protein>
<dbReference type="AlphaFoldDB" id="A0AA91Q3W8"/>
<evidence type="ECO:0000256" key="1">
    <source>
        <dbReference type="SAM" id="MobiDB-lite"/>
    </source>
</evidence>
<feature type="compositionally biased region" description="Basic and acidic residues" evidence="1">
    <location>
        <begin position="9"/>
        <end position="22"/>
    </location>
</feature>
<dbReference type="EMBL" id="LYUB02000002">
    <property type="protein sequence ID" value="OVF10436.1"/>
    <property type="molecule type" value="Genomic_DNA"/>
</dbReference>
<evidence type="ECO:0000313" key="3">
    <source>
        <dbReference type="Proteomes" id="UP000195602"/>
    </source>
</evidence>
<reference evidence="2 3" key="1">
    <citation type="submission" date="2017-04" db="EMBL/GenBank/DDBJ databases">
        <title>Draft genome of the yeast Clavispora lusitaniae type strain CBS 6936.</title>
        <authorList>
            <person name="Durrens P."/>
            <person name="Klopp C."/>
            <person name="Biteau N."/>
            <person name="Fitton-Ouhabi V."/>
            <person name="Dementhon K."/>
            <person name="Accoceberry I."/>
            <person name="Sherman D.J."/>
            <person name="Noel T."/>
        </authorList>
    </citation>
    <scope>NUCLEOTIDE SEQUENCE [LARGE SCALE GENOMIC DNA]</scope>
    <source>
        <strain evidence="2 3">CBS 6936</strain>
    </source>
</reference>
<feature type="region of interest" description="Disordered" evidence="1">
    <location>
        <begin position="1"/>
        <end position="23"/>
    </location>
</feature>
<gene>
    <name evidence="2" type="ORF">A9F13_02g02497</name>
</gene>
<dbReference type="KEGG" id="clus:A9F13_02g02497"/>
<organism evidence="2 3">
    <name type="scientific">Clavispora lusitaniae</name>
    <name type="common">Candida lusitaniae</name>
    <dbReference type="NCBI Taxonomy" id="36911"/>
    <lineage>
        <taxon>Eukaryota</taxon>
        <taxon>Fungi</taxon>
        <taxon>Dikarya</taxon>
        <taxon>Ascomycota</taxon>
        <taxon>Saccharomycotina</taxon>
        <taxon>Pichiomycetes</taxon>
        <taxon>Metschnikowiaceae</taxon>
        <taxon>Clavispora</taxon>
    </lineage>
</organism>
<name>A0AA91Q3W8_CLALS</name>
<comment type="caution">
    <text evidence="2">The sequence shown here is derived from an EMBL/GenBank/DDBJ whole genome shotgun (WGS) entry which is preliminary data.</text>
</comment>
<evidence type="ECO:0000313" key="2">
    <source>
        <dbReference type="EMBL" id="OVF10436.1"/>
    </source>
</evidence>
<sequence>MTLASFDSSRAHDNAKSRKISEQKGQVADVRLVTDSAPAFSLPENVLSEDKMAVEESFQSKSTTNPVTWKCYNFIIPSISASF</sequence>
<dbReference type="Proteomes" id="UP000195602">
    <property type="component" value="Unassembled WGS sequence"/>
</dbReference>
<accession>A0AA91Q3W8</accession>